<dbReference type="Pfam" id="PF10670">
    <property type="entry name" value="DUF4198"/>
    <property type="match status" value="1"/>
</dbReference>
<dbReference type="EMBL" id="CP060010">
    <property type="protein sequence ID" value="QTN35721.1"/>
    <property type="molecule type" value="Genomic_DNA"/>
</dbReference>
<feature type="signal peptide" evidence="1">
    <location>
        <begin position="1"/>
        <end position="21"/>
    </location>
</feature>
<dbReference type="KEGG" id="cact:HZ995_14820"/>
<gene>
    <name evidence="2" type="ORF">HZ995_14820</name>
</gene>
<dbReference type="Proteomes" id="UP000665026">
    <property type="component" value="Chromosome"/>
</dbReference>
<name>A0A975ER92_9RHOB</name>
<proteinExistence type="predicted"/>
<protein>
    <submittedName>
        <fullName evidence="2">DUF4198 domain-containing protein</fullName>
    </submittedName>
</protein>
<dbReference type="RefSeq" id="WP_209356425.1">
    <property type="nucleotide sequence ID" value="NZ_CP060010.1"/>
</dbReference>
<accession>A0A975ER92</accession>
<evidence type="ECO:0000256" key="1">
    <source>
        <dbReference type="SAM" id="SignalP"/>
    </source>
</evidence>
<reference evidence="2" key="1">
    <citation type="submission" date="2020-07" db="EMBL/GenBank/DDBJ databases">
        <title>Genome sequences of bacteria associated with the marine, planktonic diatom Thalassiosira profunda strain ECT2AJA-044.</title>
        <authorList>
            <person name="Gargas C.B."/>
            <person name="Roberts W.R."/>
            <person name="Alverson A.J."/>
        </authorList>
    </citation>
    <scope>NUCLEOTIDE SEQUENCE</scope>
    <source>
        <strain evidence="2">ECT2AJA-044</strain>
    </source>
</reference>
<feature type="chain" id="PRO_5037846027" evidence="1">
    <location>
        <begin position="22"/>
        <end position="268"/>
    </location>
</feature>
<evidence type="ECO:0000313" key="3">
    <source>
        <dbReference type="Proteomes" id="UP000665026"/>
    </source>
</evidence>
<dbReference type="AlphaFoldDB" id="A0A975ER92"/>
<keyword evidence="1" id="KW-0732">Signal</keyword>
<sequence>MRIAALLICQSVLFAAPAAVAHEFWIAPEKYQVEVGENIQADFVNGQEFRGGTLAWFDKRVDRAEAMISDMIFPIGGRLGDVPAITQIAPEDGLMVLITEAAPSTVNYREPEKFADFVNHKDLPVDLATMEYPFKEAYSRHAKALVAIGSGAGQDQAMGMATEFVALENPYTADVSDGLDVQLLYQGATRADAQIEVFQMDPEGQVTITLLRSDQDGKATIPVLAGHRYLIDSVVLRAPAQKTLDRVAAPKTVKWETLWAALTFAVPR</sequence>
<dbReference type="InterPro" id="IPR019613">
    <property type="entry name" value="DUF4198"/>
</dbReference>
<organism evidence="2 3">
    <name type="scientific">Cognatishimia activa</name>
    <dbReference type="NCBI Taxonomy" id="1715691"/>
    <lineage>
        <taxon>Bacteria</taxon>
        <taxon>Pseudomonadati</taxon>
        <taxon>Pseudomonadota</taxon>
        <taxon>Alphaproteobacteria</taxon>
        <taxon>Rhodobacterales</taxon>
        <taxon>Paracoccaceae</taxon>
        <taxon>Cognatishimia</taxon>
    </lineage>
</organism>
<evidence type="ECO:0000313" key="2">
    <source>
        <dbReference type="EMBL" id="QTN35721.1"/>
    </source>
</evidence>